<evidence type="ECO:0000259" key="1">
    <source>
        <dbReference type="Pfam" id="PF00534"/>
    </source>
</evidence>
<evidence type="ECO:0000313" key="3">
    <source>
        <dbReference type="Proteomes" id="UP000297065"/>
    </source>
</evidence>
<dbReference type="PANTHER" id="PTHR12526">
    <property type="entry name" value="GLYCOSYLTRANSFERASE"/>
    <property type="match status" value="1"/>
</dbReference>
<dbReference type="InterPro" id="IPR001296">
    <property type="entry name" value="Glyco_trans_1"/>
</dbReference>
<reference evidence="2 3" key="1">
    <citation type="submission" date="2019-02" db="EMBL/GenBank/DDBJ databases">
        <title>Complete Genome Sequence of Desulfovibrio desulfuricans IC1, a Sulfonate Utilizing Anaerobe.</title>
        <authorList>
            <person name="Day L.A."/>
            <person name="De Leon K.B."/>
            <person name="Wall J.D."/>
        </authorList>
    </citation>
    <scope>NUCLEOTIDE SEQUENCE [LARGE SCALE GENOMIC DNA]</scope>
    <source>
        <strain evidence="2 3">IC1</strain>
    </source>
</reference>
<gene>
    <name evidence="2" type="ORF">DDIC_00800</name>
</gene>
<evidence type="ECO:0000313" key="2">
    <source>
        <dbReference type="EMBL" id="QCC84439.1"/>
    </source>
</evidence>
<dbReference type="OrthoDB" id="9806653at2"/>
<proteinExistence type="predicted"/>
<dbReference type="Proteomes" id="UP000297065">
    <property type="component" value="Chromosome"/>
</dbReference>
<organism evidence="2 3">
    <name type="scientific">Desulfovibrio desulfuricans</name>
    <dbReference type="NCBI Taxonomy" id="876"/>
    <lineage>
        <taxon>Bacteria</taxon>
        <taxon>Pseudomonadati</taxon>
        <taxon>Thermodesulfobacteriota</taxon>
        <taxon>Desulfovibrionia</taxon>
        <taxon>Desulfovibrionales</taxon>
        <taxon>Desulfovibrionaceae</taxon>
        <taxon>Desulfovibrio</taxon>
    </lineage>
</organism>
<dbReference type="SUPFAM" id="SSF53756">
    <property type="entry name" value="UDP-Glycosyltransferase/glycogen phosphorylase"/>
    <property type="match status" value="1"/>
</dbReference>
<dbReference type="GO" id="GO:0016757">
    <property type="term" value="F:glycosyltransferase activity"/>
    <property type="evidence" value="ECO:0007669"/>
    <property type="project" value="InterPro"/>
</dbReference>
<dbReference type="Gene3D" id="3.40.50.2000">
    <property type="entry name" value="Glycogen Phosphorylase B"/>
    <property type="match status" value="2"/>
</dbReference>
<keyword evidence="2" id="KW-0808">Transferase</keyword>
<sequence>MRVLLVALQQTTEGPPSPEEQRRWTEQGAPMRAARLEEDHALALASAMRDGGRLAPMLLCAKNSRLHRRAAALNLPTLAAGGPLDVMRLWLWQRRHKYLLVQTFGESGMAAGRRVLAMRPPKTTLLSHAFLLRPPHAEVCTGKGMLAAHKILCGSNHVQERIAKAAGITAGETAWRGPKNRSLPLAGDTLVQVAPGMSLEGFEPAPAWQASAADENRRFIFCMGDALTPRSGTNIVIRAMAAIWQRRDLPRWEVRAAGGGPRFQEVLDEAESLGVQTRLCLLNEQELPPLLRTCHAWIAPGSAPDELPETLGAGIAARMPVICGQSDLHAQRLLAAPAAACMFEENNPQSLAEAMINVMTDARLRQDLVSAGEALLAGLSHESFADAVCARHEDWCGQLGWLEKNSHPMPRTAEQH</sequence>
<dbReference type="EMBL" id="CP036295">
    <property type="protein sequence ID" value="QCC84439.1"/>
    <property type="molecule type" value="Genomic_DNA"/>
</dbReference>
<dbReference type="AlphaFoldDB" id="A0A4P7UFQ0"/>
<feature type="domain" description="Glycosyl transferase family 1" evidence="1">
    <location>
        <begin position="212"/>
        <end position="373"/>
    </location>
</feature>
<protein>
    <submittedName>
        <fullName evidence="2">Glycosyltransferase</fullName>
    </submittedName>
</protein>
<name>A0A4P7UFQ0_DESDE</name>
<dbReference type="RefSeq" id="WP_136398688.1">
    <property type="nucleotide sequence ID" value="NZ_CP036295.1"/>
</dbReference>
<accession>A0A4P7UFQ0</accession>
<dbReference type="Pfam" id="PF00534">
    <property type="entry name" value="Glycos_transf_1"/>
    <property type="match status" value="1"/>
</dbReference>